<dbReference type="AlphaFoldDB" id="A0A7T8HHL5"/>
<dbReference type="SUPFAM" id="SSF81383">
    <property type="entry name" value="F-box domain"/>
    <property type="match status" value="1"/>
</dbReference>
<dbReference type="Gene3D" id="3.40.1000.30">
    <property type="match status" value="1"/>
</dbReference>
<accession>A0A7T8HHL5</accession>
<dbReference type="Pfam" id="PF12937">
    <property type="entry name" value="F-box-like"/>
    <property type="match status" value="1"/>
</dbReference>
<feature type="domain" description="F-box" evidence="1">
    <location>
        <begin position="173"/>
        <end position="221"/>
    </location>
</feature>
<dbReference type="PROSITE" id="PS50181">
    <property type="entry name" value="FBOX"/>
    <property type="match status" value="1"/>
</dbReference>
<gene>
    <name evidence="2" type="ORF">FKW44_010434</name>
</gene>
<dbReference type="Proteomes" id="UP000595437">
    <property type="component" value="Chromosome 6"/>
</dbReference>
<organism evidence="2 3">
    <name type="scientific">Caligus rogercresseyi</name>
    <name type="common">Sea louse</name>
    <dbReference type="NCBI Taxonomy" id="217165"/>
    <lineage>
        <taxon>Eukaryota</taxon>
        <taxon>Metazoa</taxon>
        <taxon>Ecdysozoa</taxon>
        <taxon>Arthropoda</taxon>
        <taxon>Crustacea</taxon>
        <taxon>Multicrustacea</taxon>
        <taxon>Hexanauplia</taxon>
        <taxon>Copepoda</taxon>
        <taxon>Siphonostomatoida</taxon>
        <taxon>Caligidae</taxon>
        <taxon>Caligus</taxon>
    </lineage>
</organism>
<sequence>MDKIYWLCDSSDGKGSCQNLEGALKDLGTQTHFPLGYITTLCHVILLESGFCPKDPIKSQWNRKASSVSLNYTFSKLTSSGGSDEGEEEDVIDFTLRSLPYGPWSSSPMDESQNESFTLHYDLVSPSEYVDYSQDSPVVKFHNLPKFSKDVKNKIVLPIVNALRVLWSHYPGLESLEILPNEILIRISEYLPQPRDFLNMETASKRLQGLLREQQIVWKYFYLHDFPLSFADMDHEEINDPELNWREKYRVEYSEGILLTLEDSFYLFLPRPSDLSLCLNSPILIGLAIKT</sequence>
<reference evidence="3" key="1">
    <citation type="submission" date="2021-01" db="EMBL/GenBank/DDBJ databases">
        <title>Caligus Genome Assembly.</title>
        <authorList>
            <person name="Gallardo-Escarate C."/>
        </authorList>
    </citation>
    <scope>NUCLEOTIDE SEQUENCE [LARGE SCALE GENOMIC DNA]</scope>
</reference>
<dbReference type="EMBL" id="CP045895">
    <property type="protein sequence ID" value="QQP49680.1"/>
    <property type="molecule type" value="Genomic_DNA"/>
</dbReference>
<name>A0A7T8HHL5_CALRO</name>
<evidence type="ECO:0000259" key="1">
    <source>
        <dbReference type="PROSITE" id="PS50181"/>
    </source>
</evidence>
<evidence type="ECO:0000313" key="2">
    <source>
        <dbReference type="EMBL" id="QQP49680.1"/>
    </source>
</evidence>
<dbReference type="InterPro" id="IPR036047">
    <property type="entry name" value="F-box-like_dom_sf"/>
</dbReference>
<proteinExistence type="predicted"/>
<keyword evidence="3" id="KW-1185">Reference proteome</keyword>
<dbReference type="OrthoDB" id="424465at2759"/>
<dbReference type="SMART" id="SM00256">
    <property type="entry name" value="FBOX"/>
    <property type="match status" value="1"/>
</dbReference>
<evidence type="ECO:0000313" key="3">
    <source>
        <dbReference type="Proteomes" id="UP000595437"/>
    </source>
</evidence>
<dbReference type="CDD" id="cd09917">
    <property type="entry name" value="F-box_SF"/>
    <property type="match status" value="1"/>
</dbReference>
<protein>
    <submittedName>
        <fullName evidence="2">Fbox protein 7</fullName>
    </submittedName>
</protein>
<dbReference type="InterPro" id="IPR001810">
    <property type="entry name" value="F-box_dom"/>
</dbReference>